<feature type="region of interest" description="Disordered" evidence="1">
    <location>
        <begin position="929"/>
        <end position="954"/>
    </location>
</feature>
<feature type="region of interest" description="Disordered" evidence="1">
    <location>
        <begin position="38"/>
        <end position="604"/>
    </location>
</feature>
<evidence type="ECO:0000313" key="3">
    <source>
        <dbReference type="Proteomes" id="UP001186944"/>
    </source>
</evidence>
<feature type="compositionally biased region" description="Basic and acidic residues" evidence="1">
    <location>
        <begin position="197"/>
        <end position="216"/>
    </location>
</feature>
<feature type="compositionally biased region" description="Basic and acidic residues" evidence="1">
    <location>
        <begin position="345"/>
        <end position="371"/>
    </location>
</feature>
<dbReference type="EMBL" id="VSWD01000010">
    <property type="protein sequence ID" value="KAK3090915.1"/>
    <property type="molecule type" value="Genomic_DNA"/>
</dbReference>
<proteinExistence type="predicted"/>
<gene>
    <name evidence="2" type="ORF">FSP39_015699</name>
</gene>
<comment type="caution">
    <text evidence="2">The sequence shown here is derived from an EMBL/GenBank/DDBJ whole genome shotgun (WGS) entry which is preliminary data.</text>
</comment>
<feature type="compositionally biased region" description="Polar residues" evidence="1">
    <location>
        <begin position="278"/>
        <end position="290"/>
    </location>
</feature>
<protein>
    <submittedName>
        <fullName evidence="2">Uncharacterized protein</fullName>
    </submittedName>
</protein>
<feature type="compositionally biased region" description="Polar residues" evidence="1">
    <location>
        <begin position="400"/>
        <end position="441"/>
    </location>
</feature>
<feature type="compositionally biased region" description="Basic and acidic residues" evidence="1">
    <location>
        <begin position="307"/>
        <end position="324"/>
    </location>
</feature>
<accession>A0AA88XZ69</accession>
<feature type="compositionally biased region" description="Basic and acidic residues" evidence="1">
    <location>
        <begin position="1376"/>
        <end position="1400"/>
    </location>
</feature>
<feature type="compositionally biased region" description="Basic and acidic residues" evidence="1">
    <location>
        <begin position="1000"/>
        <end position="1010"/>
    </location>
</feature>
<feature type="compositionally biased region" description="Polar residues" evidence="1">
    <location>
        <begin position="327"/>
        <end position="338"/>
    </location>
</feature>
<feature type="region of interest" description="Disordered" evidence="1">
    <location>
        <begin position="799"/>
        <end position="820"/>
    </location>
</feature>
<feature type="compositionally biased region" description="Polar residues" evidence="1">
    <location>
        <begin position="178"/>
        <end position="196"/>
    </location>
</feature>
<feature type="region of interest" description="Disordered" evidence="1">
    <location>
        <begin position="839"/>
        <end position="884"/>
    </location>
</feature>
<evidence type="ECO:0000256" key="1">
    <source>
        <dbReference type="SAM" id="MobiDB-lite"/>
    </source>
</evidence>
<dbReference type="Proteomes" id="UP001186944">
    <property type="component" value="Unassembled WGS sequence"/>
</dbReference>
<feature type="compositionally biased region" description="Basic and acidic residues" evidence="1">
    <location>
        <begin position="1020"/>
        <end position="1042"/>
    </location>
</feature>
<dbReference type="PANTHER" id="PTHR23159:SF31">
    <property type="entry name" value="CENTROSOME-ASSOCIATED PROTEIN CEP250 ISOFORM X1"/>
    <property type="match status" value="1"/>
</dbReference>
<feature type="compositionally biased region" description="Basic and acidic residues" evidence="1">
    <location>
        <begin position="1049"/>
        <end position="1083"/>
    </location>
</feature>
<feature type="region of interest" description="Disordered" evidence="1">
    <location>
        <begin position="1349"/>
        <end position="1411"/>
    </location>
</feature>
<feature type="compositionally biased region" description="Basic and acidic residues" evidence="1">
    <location>
        <begin position="442"/>
        <end position="459"/>
    </location>
</feature>
<dbReference type="PANTHER" id="PTHR23159">
    <property type="entry name" value="CENTROSOMAL PROTEIN 2"/>
    <property type="match status" value="1"/>
</dbReference>
<feature type="compositionally biased region" description="Polar residues" evidence="1">
    <location>
        <begin position="499"/>
        <end position="517"/>
    </location>
</feature>
<feature type="compositionally biased region" description="Basic and acidic residues" evidence="1">
    <location>
        <begin position="223"/>
        <end position="254"/>
    </location>
</feature>
<feature type="compositionally biased region" description="Basic and acidic residues" evidence="1">
    <location>
        <begin position="87"/>
        <end position="101"/>
    </location>
</feature>
<feature type="region of interest" description="Disordered" evidence="1">
    <location>
        <begin position="633"/>
        <end position="656"/>
    </location>
</feature>
<name>A0AA88XZ69_PINIB</name>
<keyword evidence="3" id="KW-1185">Reference proteome</keyword>
<feature type="region of interest" description="Disordered" evidence="1">
    <location>
        <begin position="1000"/>
        <end position="1083"/>
    </location>
</feature>
<feature type="compositionally biased region" description="Basic and acidic residues" evidence="1">
    <location>
        <begin position="929"/>
        <end position="950"/>
    </location>
</feature>
<feature type="compositionally biased region" description="Polar residues" evidence="1">
    <location>
        <begin position="525"/>
        <end position="561"/>
    </location>
</feature>
<sequence length="1442" mass="165029">MEETSVIRQETFDVDPALTLRSRSGGVKRGSIALPIIGTDTYASTPPIKEASFESVEGESNSKPKTKVKRGKNVLNARPSTYILNAEVRDQQKHVSSKELKGGNPKQSSIKGESQKTESKNSENVKNISDNKSEQTNHNPKKEKVHKLDKNRYEDVDSLDKTTKKDSDKNKENELNKPTVTSNRGAKSDTNNQSVDSENKDKNQAELSTSKKENKNSKHPNKGSKESVSKKENIEKSQKDDKANKSTKAEEKSGNKFPEQQIKPSQPKRVEVNDKAPVQNSVKESNNTAPRGNKSVPPKHSTNSTDNKNKDKSGSSVDPKDNHTSNKKTLPVSSNLEGKSSVAKSKKDSTHDKVGHTDNKNEEENSTDRPVKTKNPASIDDVQKAQINQIKQKDDRSARHSTNVEKGNIKTNSSQDSQTKLPNRSTTSNRVVENHAVINNSDKNKRLSKEDVSSRKDAGFEENPSPRQVKFSADVSNNDDETFSVDLSNFEGHDYTSYPPKSTTLAEKQTQNAVKTTENTRQKETISANNGNATIKSDISRTNGNVITSEGPSQDNKVSVSKTEKRDNSNSQKYLRPSASDKESYHTGKVSPNSVYRGKSPKPVDSISINRYSVSPDKHYHGNSRVYSPEKAYYDEKRSRRSVMESPTRQPEASESYEAVYAERKTLLDAEVTYKKRIKQLEDELNQFLRTIDDLRAENKILRSKIDDLERSTTSQAESVSHQSKNTVVIDTEKIGLEEKIKDLMRENKELNQRLEESGTKVNLALSENKQLSDKYEEVFWKNKELEEKCSELENRLRNMKEKSSEENDDTGNLDKVENENALLKRDLEKLSFDIEKANTESKSAFEENEKLKKELEDNKDIKDQLENKQKELDASQKDEARAKSQFEKLKLEFEQMKLDGDEAKNKEIEKLKAEVVNLKMELKRMEAEKEKYKELTTPRPDDSDEKRSPNTETMALKSQVISLQSENQNLNEEIIKMKAEHLETVKKMHDLEKTAKSFEKSVTDVESEKISQIQDLENENSRLKAENKSLNESLNQKKSEIQELMSAMKDDKFEDEIKQAKEDKEQSRKELEGKSNELDTMKKEMEEFKMKYDTLEKEKKKEEEQVLVMSKLNDDKKKEIIDLKAKVDGLNKDLEREKEKSTSLQESEKDIADAKSQVSKLEKDIENMKIKHEKEVKHLKNVNDQENEEWRKKYISLEKENKEEILHLKGEIERLKAEIAKLEGLRESAKDLEDTRKDLVVLQGRVSDLTIELEQRTQVDERNFELSLKIETLNKRIRELETENKNLSVDKDIAGDFETSNKKLSQENKKLRFQLDEKSVDQKMEILERKQKDNETRVRQLEGWVGDLYEENPDTKPTKKRQKKQPFSKAGPTIADKKSNNKPRSLDEVNVKVEEDKVTTHSSTPSLPNIFENEKKPLTFGLGYSQIYRNRIKTVSKYKKS</sequence>
<organism evidence="2 3">
    <name type="scientific">Pinctada imbricata</name>
    <name type="common">Atlantic pearl-oyster</name>
    <name type="synonym">Pinctada martensii</name>
    <dbReference type="NCBI Taxonomy" id="66713"/>
    <lineage>
        <taxon>Eukaryota</taxon>
        <taxon>Metazoa</taxon>
        <taxon>Spiralia</taxon>
        <taxon>Lophotrochozoa</taxon>
        <taxon>Mollusca</taxon>
        <taxon>Bivalvia</taxon>
        <taxon>Autobranchia</taxon>
        <taxon>Pteriomorphia</taxon>
        <taxon>Pterioida</taxon>
        <taxon>Pterioidea</taxon>
        <taxon>Pteriidae</taxon>
        <taxon>Pinctada</taxon>
    </lineage>
</organism>
<reference evidence="2" key="1">
    <citation type="submission" date="2019-08" db="EMBL/GenBank/DDBJ databases">
        <title>The improved chromosome-level genome for the pearl oyster Pinctada fucata martensii using PacBio sequencing and Hi-C.</title>
        <authorList>
            <person name="Zheng Z."/>
        </authorList>
    </citation>
    <scope>NUCLEOTIDE SEQUENCE</scope>
    <source>
        <strain evidence="2">ZZ-2019</strain>
        <tissue evidence="2">Adductor muscle</tissue>
    </source>
</reference>
<feature type="compositionally biased region" description="Basic and acidic residues" evidence="1">
    <location>
        <begin position="113"/>
        <end position="175"/>
    </location>
</feature>
<evidence type="ECO:0000313" key="2">
    <source>
        <dbReference type="EMBL" id="KAK3090915.1"/>
    </source>
</evidence>
<feature type="region of interest" description="Disordered" evidence="1">
    <location>
        <begin position="1135"/>
        <end position="1159"/>
    </location>
</feature>
<feature type="compositionally biased region" description="Basic and acidic residues" evidence="1">
    <location>
        <begin position="1135"/>
        <end position="1154"/>
    </location>
</feature>